<name>A0A1F6URH0_9BACT</name>
<evidence type="ECO:0000313" key="2">
    <source>
        <dbReference type="Proteomes" id="UP000177869"/>
    </source>
</evidence>
<dbReference type="Proteomes" id="UP000177869">
    <property type="component" value="Unassembled WGS sequence"/>
</dbReference>
<reference evidence="1 2" key="1">
    <citation type="journal article" date="2016" name="Nat. Commun.">
        <title>Thousands of microbial genomes shed light on interconnected biogeochemical processes in an aquifer system.</title>
        <authorList>
            <person name="Anantharaman K."/>
            <person name="Brown C.T."/>
            <person name="Hug L.A."/>
            <person name="Sharon I."/>
            <person name="Castelle C.J."/>
            <person name="Probst A.J."/>
            <person name="Thomas B.C."/>
            <person name="Singh A."/>
            <person name="Wilkins M.J."/>
            <person name="Karaoz U."/>
            <person name="Brodie E.L."/>
            <person name="Williams K.H."/>
            <person name="Hubbard S.S."/>
            <person name="Banfield J.F."/>
        </authorList>
    </citation>
    <scope>NUCLEOTIDE SEQUENCE [LARGE SCALE GENOMIC DNA]</scope>
</reference>
<organism evidence="1 2">
    <name type="scientific">Candidatus Nomurabacteria bacterium RIFCSPHIGHO2_01_FULL_38_19</name>
    <dbReference type="NCBI Taxonomy" id="1801732"/>
    <lineage>
        <taxon>Bacteria</taxon>
        <taxon>Candidatus Nomuraibacteriota</taxon>
    </lineage>
</organism>
<comment type="caution">
    <text evidence="1">The sequence shown here is derived from an EMBL/GenBank/DDBJ whole genome shotgun (WGS) entry which is preliminary data.</text>
</comment>
<accession>A0A1F6URH0</accession>
<sequence length="87" mass="9822">MEENPSETNARTETFIDTDLKAGDLTALNFAGDLKIFNLSGEISKVLESGLGYVEVVRSKFSNEPLEITIWNNAQKGKKFFIKTMYR</sequence>
<protein>
    <submittedName>
        <fullName evidence="1">Uncharacterized protein</fullName>
    </submittedName>
</protein>
<gene>
    <name evidence="1" type="ORF">A2814_00405</name>
</gene>
<proteinExistence type="predicted"/>
<dbReference type="AlphaFoldDB" id="A0A1F6URH0"/>
<dbReference type="EMBL" id="MFTI01000019">
    <property type="protein sequence ID" value="OGI59991.1"/>
    <property type="molecule type" value="Genomic_DNA"/>
</dbReference>
<evidence type="ECO:0000313" key="1">
    <source>
        <dbReference type="EMBL" id="OGI59991.1"/>
    </source>
</evidence>